<sequence length="131" mass="13510">MRELTTTEMTEVSGGCCWNYNPCGYQPVVCGPSASVIAAYAGYLAGEYNVQADIFNGASCSTIQSAINNVYTDTQMGYNAGKSMTVSQATSLLSNVQSAIRGAVTTNCWGCITAMTTITFPPSSGGASGLG</sequence>
<dbReference type="EMBL" id="AP023326">
    <property type="protein sequence ID" value="BCI68838.1"/>
    <property type="molecule type" value="Genomic_DNA"/>
</dbReference>
<accession>A0A6S6PLW5</accession>
<dbReference type="AlphaFoldDB" id="A0A6S6PLW5"/>
<evidence type="ECO:0000313" key="1">
    <source>
        <dbReference type="EMBL" id="BCI68838.1"/>
    </source>
</evidence>
<dbReference type="RefSeq" id="WP_010666384.1">
    <property type="nucleotide sequence ID" value="NZ_AP023326.1"/>
</dbReference>
<dbReference type="Proteomes" id="UP000515220">
    <property type="component" value="Chromosome"/>
</dbReference>
<gene>
    <name evidence="1" type="ORF">AAJCM20276_34620</name>
</gene>
<evidence type="ECO:0000313" key="2">
    <source>
        <dbReference type="Proteomes" id="UP000515220"/>
    </source>
</evidence>
<protein>
    <submittedName>
        <fullName evidence="1">Uncharacterized protein</fullName>
    </submittedName>
</protein>
<organism evidence="1 2">
    <name type="scientific">Acetobacter aceti</name>
    <dbReference type="NCBI Taxonomy" id="435"/>
    <lineage>
        <taxon>Bacteria</taxon>
        <taxon>Pseudomonadati</taxon>
        <taxon>Pseudomonadota</taxon>
        <taxon>Alphaproteobacteria</taxon>
        <taxon>Acetobacterales</taxon>
        <taxon>Acetobacteraceae</taxon>
        <taxon>Acetobacter</taxon>
        <taxon>Acetobacter subgen. Acetobacter</taxon>
    </lineage>
</organism>
<proteinExistence type="predicted"/>
<name>A0A6S6PLW5_ACEAC</name>
<reference evidence="1 2" key="1">
    <citation type="submission" date="2020-07" db="EMBL/GenBank/DDBJ databases">
        <title>Complete Genome Sequence of an acetic acid bacterium, Acetobacter aceti JCM20276.</title>
        <authorList>
            <person name="Hirose Y."/>
            <person name="Mihara H."/>
        </authorList>
    </citation>
    <scope>NUCLEOTIDE SEQUENCE [LARGE SCALE GENOMIC DNA]</scope>
    <source>
        <strain evidence="1 2">JCM20276</strain>
    </source>
</reference>